<feature type="chain" id="PRO_5040799122" description="Glycoside hydrolase family 79 protein" evidence="1">
    <location>
        <begin position="19"/>
        <end position="420"/>
    </location>
</feature>
<gene>
    <name evidence="2" type="ORF">PDIGIT_LOCUS15780</name>
</gene>
<dbReference type="AlphaFoldDB" id="A0A9W4UUS4"/>
<accession>A0A9W4UUS4</accession>
<feature type="signal peptide" evidence="1">
    <location>
        <begin position="1"/>
        <end position="18"/>
    </location>
</feature>
<name>A0A9W4UUS4_9PLEO</name>
<keyword evidence="1" id="KW-0732">Signal</keyword>
<evidence type="ECO:0008006" key="4">
    <source>
        <dbReference type="Google" id="ProtNLM"/>
    </source>
</evidence>
<dbReference type="PANTHER" id="PTHR36183">
    <property type="entry name" value="BETA-GLUCURONIDASE"/>
    <property type="match status" value="1"/>
</dbReference>
<comment type="caution">
    <text evidence="2">The sequence shown here is derived from an EMBL/GenBank/DDBJ whole genome shotgun (WGS) entry which is preliminary data.</text>
</comment>
<dbReference type="PANTHER" id="PTHR36183:SF3">
    <property type="entry name" value="BETA-GLUCURONIDASE C-TERMINAL DOMAIN-CONTAINING PROTEIN"/>
    <property type="match status" value="1"/>
</dbReference>
<evidence type="ECO:0000313" key="2">
    <source>
        <dbReference type="EMBL" id="CAI6342570.1"/>
    </source>
</evidence>
<protein>
    <recommendedName>
        <fullName evidence="4">Glycoside hydrolase family 79 protein</fullName>
    </recommendedName>
</protein>
<keyword evidence="3" id="KW-1185">Reference proteome</keyword>
<evidence type="ECO:0000313" key="3">
    <source>
        <dbReference type="Proteomes" id="UP001152607"/>
    </source>
</evidence>
<dbReference type="SUPFAM" id="SSF51445">
    <property type="entry name" value="(Trans)glycosidases"/>
    <property type="match status" value="1"/>
</dbReference>
<dbReference type="Gene3D" id="3.20.20.80">
    <property type="entry name" value="Glycosidases"/>
    <property type="match status" value="1"/>
</dbReference>
<organism evidence="2 3">
    <name type="scientific">Periconia digitata</name>
    <dbReference type="NCBI Taxonomy" id="1303443"/>
    <lineage>
        <taxon>Eukaryota</taxon>
        <taxon>Fungi</taxon>
        <taxon>Dikarya</taxon>
        <taxon>Ascomycota</taxon>
        <taxon>Pezizomycotina</taxon>
        <taxon>Dothideomycetes</taxon>
        <taxon>Pleosporomycetidae</taxon>
        <taxon>Pleosporales</taxon>
        <taxon>Massarineae</taxon>
        <taxon>Periconiaceae</taxon>
        <taxon>Periconia</taxon>
    </lineage>
</organism>
<proteinExistence type="predicted"/>
<dbReference type="OrthoDB" id="2831684at2759"/>
<sequence>MVFKQLAAALALGSGVSAAAPATVPSSISVYSLPKTQPSSAVAVDTMPVGPSSVSSNFAQAIRTRLILIMQTHSFEFFMWPSYMRNITPVRDCLKRFDELYEQQMPVRIGGTTQDRATYDPKLEGYVSYTTDDPLVAPMSLTYGPKFFDLISEYGAMTTIGLNRALDNKTNTFAASAELYKRAGSYVDSIELGNEPDLYLLFWNYPIATPPWNDTQETASAADWIQTLANTWEGKLPIVAAGGYAIPFPYQPNWPNLPYLIDNLNASVKDAVKEYNGHLYAFSNATSNGLKGEMAHSRAVQDIGVLPIQAALDDGKPFILGETGFHGEDFEMDQQFGGAIQIVDKTLHALSKGVHRLYYHQGTINQGMHPRYATQSVAEYLTTLIGSFLQLVVRQPGQHPLLRRLHGCSCYRWVRPHHRR</sequence>
<evidence type="ECO:0000256" key="1">
    <source>
        <dbReference type="SAM" id="SignalP"/>
    </source>
</evidence>
<dbReference type="InterPro" id="IPR052974">
    <property type="entry name" value="GH79_Enzymes"/>
</dbReference>
<dbReference type="InterPro" id="IPR017853">
    <property type="entry name" value="GH"/>
</dbReference>
<reference evidence="2" key="1">
    <citation type="submission" date="2023-01" db="EMBL/GenBank/DDBJ databases">
        <authorList>
            <person name="Van Ghelder C."/>
            <person name="Rancurel C."/>
        </authorList>
    </citation>
    <scope>NUCLEOTIDE SEQUENCE</scope>
    <source>
        <strain evidence="2">CNCM I-4278</strain>
    </source>
</reference>
<dbReference type="EMBL" id="CAOQHR010000013">
    <property type="protein sequence ID" value="CAI6342570.1"/>
    <property type="molecule type" value="Genomic_DNA"/>
</dbReference>
<dbReference type="Proteomes" id="UP001152607">
    <property type="component" value="Unassembled WGS sequence"/>
</dbReference>